<dbReference type="EMBL" id="AP011990">
    <property type="protein sequence ID" value="BAK42112.1"/>
    <property type="molecule type" value="Genomic_DNA"/>
</dbReference>
<dbReference type="Pfam" id="PF00895">
    <property type="entry name" value="ATP-synt_8"/>
    <property type="match status" value="1"/>
</dbReference>
<protein>
    <recommendedName>
        <fullName evidence="14">ATP synthase complex subunit 8</fullName>
    </recommendedName>
</protein>
<comment type="function">
    <text evidence="12">Subunit 8, of the mitochondrial membrane ATP synthase complex (F(1)F(0) ATP synthase or Complex V) that produces ATP from ADP in the presence of a proton gradient across the membrane which is generated by electron transport complexes of the respiratory chain. ATP synthase complex consist of a soluble F(1) head domain - the catalytic core - and a membrane F(1) domain - the membrane proton channel. These two domains are linked by a central stalk rotating inside the F(1) region and a stationary peripheral stalk. During catalysis, ATP synthesis in the catalytic domain of F(1) is coupled via a rotary mechanism of the central stalk subunits to proton translocation. In vivo, can only synthesize ATP although its ATP hydrolase activity can be activated artificially in vitro. Part of the complex F(0) domain.</text>
</comment>
<reference evidence="16" key="2">
    <citation type="journal article" date="2011" name="BMC Evol. Biol.">
        <title>Evolutionary history of Otophysi (Teleostei), a major clade of the modern freshwater fishes: Pangaean origin and Mesozoic radiation.</title>
        <authorList>
            <person name="Nakatani M."/>
            <person name="Miya M."/>
            <person name="Mabuchi K."/>
            <person name="Saitoh K."/>
            <person name="Nishida M."/>
        </authorList>
    </citation>
    <scope>NUCLEOTIDE SEQUENCE</scope>
    <source>
        <tissue evidence="16">Muscle</tissue>
    </source>
</reference>
<keyword evidence="11" id="KW-0066">ATP synthesis</keyword>
<evidence type="ECO:0000256" key="5">
    <source>
        <dbReference type="ARBA" id="ARBA00022692"/>
    </source>
</evidence>
<dbReference type="PANTHER" id="PTHR39937:SF1">
    <property type="entry name" value="ATP SYNTHASE PROTEIN 8"/>
    <property type="match status" value="1"/>
</dbReference>
<keyword evidence="6 14" id="KW-0375">Hydrogen ion transport</keyword>
<evidence type="ECO:0000256" key="12">
    <source>
        <dbReference type="ARBA" id="ARBA00053067"/>
    </source>
</evidence>
<comment type="subunit">
    <text evidence="13">Component of the ATP synthase complex composed at least of ATP5F1A/subunit alpha, ATP5F1B/subunit beta, ATP5MC1/subunit c (homooctomer), MT-ATP6/subunit a, MT-ATP8/subunit 8, ATP5ME/subunit e, ATP5MF/subunit f, ATP5MG/subunit g, ATP5MK/subunit k, ATP5MJ/subunit j, ATP5F1C/subunit gamma, ATP5F1D/subunit delta, ATP5F1E/subunit epsilon, ATP5PF/subunit F6, ATP5PB/subunit b, ATP5PD/subunit d, ATP5PO/subunit OSCP. ATP synthase complex consists of a soluble F(1) head domain (subunits alpha(3) and beta(3)) - the catalytic core - and a membrane F(0) domain - the membrane proton channel (subunits c, a, 8, e, f, g, k and j). These two domains are linked by a central stalk (subunits gamma, delta, and epsilon) rotating inside the F1 region and a stationary peripheral stalk (subunits F6, b, d, and OSCP).</text>
</comment>
<proteinExistence type="inferred from homology"/>
<evidence type="ECO:0000256" key="1">
    <source>
        <dbReference type="ARBA" id="ARBA00004304"/>
    </source>
</evidence>
<gene>
    <name evidence="16" type="primary">ATPase 8</name>
    <name evidence="17" type="synonym">ATPase8</name>
</gene>
<evidence type="ECO:0000256" key="8">
    <source>
        <dbReference type="ARBA" id="ARBA00023065"/>
    </source>
</evidence>
<evidence type="ECO:0000256" key="15">
    <source>
        <dbReference type="SAM" id="Phobius"/>
    </source>
</evidence>
<geneLocation type="mitochondrion" evidence="16"/>
<evidence type="ECO:0000256" key="13">
    <source>
        <dbReference type="ARBA" id="ARBA00064647"/>
    </source>
</evidence>
<evidence type="ECO:0000256" key="3">
    <source>
        <dbReference type="ARBA" id="ARBA00022448"/>
    </source>
</evidence>
<evidence type="ECO:0000256" key="7">
    <source>
        <dbReference type="ARBA" id="ARBA00022989"/>
    </source>
</evidence>
<evidence type="ECO:0000256" key="2">
    <source>
        <dbReference type="ARBA" id="ARBA00008892"/>
    </source>
</evidence>
<reference evidence="17" key="1">
    <citation type="submission" date="2004-04" db="EMBL/GenBank/DDBJ databases">
        <title>The ray-finned fish phylogeny.</title>
        <authorList>
            <person name="Miya M."/>
        </authorList>
    </citation>
    <scope>NUCLEOTIDE SEQUENCE</scope>
</reference>
<evidence type="ECO:0000256" key="9">
    <source>
        <dbReference type="ARBA" id="ARBA00023128"/>
    </source>
</evidence>
<evidence type="ECO:0000256" key="4">
    <source>
        <dbReference type="ARBA" id="ARBA00022547"/>
    </source>
</evidence>
<dbReference type="GO" id="GO:0031966">
    <property type="term" value="C:mitochondrial membrane"/>
    <property type="evidence" value="ECO:0007669"/>
    <property type="project" value="UniProtKB-SubCell"/>
</dbReference>
<keyword evidence="7 15" id="KW-1133">Transmembrane helix</keyword>
<dbReference type="InterPro" id="IPR050635">
    <property type="entry name" value="ATPase_protein_8"/>
</dbReference>
<dbReference type="InterPro" id="IPR001421">
    <property type="entry name" value="ATP8_metazoa"/>
</dbReference>
<evidence type="ECO:0000256" key="10">
    <source>
        <dbReference type="ARBA" id="ARBA00023136"/>
    </source>
</evidence>
<evidence type="ECO:0000256" key="6">
    <source>
        <dbReference type="ARBA" id="ARBA00022781"/>
    </source>
</evidence>
<accession>F7UIP8</accession>
<keyword evidence="4 14" id="KW-0138">CF(0)</keyword>
<keyword evidence="8 14" id="KW-0406">Ion transport</keyword>
<dbReference type="GO" id="GO:0015078">
    <property type="term" value="F:proton transmembrane transporter activity"/>
    <property type="evidence" value="ECO:0007669"/>
    <property type="project" value="InterPro"/>
</dbReference>
<keyword evidence="10 15" id="KW-0472">Membrane</keyword>
<dbReference type="EMBL" id="AP006765">
    <property type="protein sequence ID" value="BBU25531.1"/>
    <property type="molecule type" value="Genomic_DNA"/>
</dbReference>
<keyword evidence="5 14" id="KW-0812">Transmembrane</keyword>
<comment type="similarity">
    <text evidence="2 14">Belongs to the ATPase protein 8 family.</text>
</comment>
<keyword evidence="9 14" id="KW-0496">Mitochondrion</keyword>
<evidence type="ECO:0000313" key="16">
    <source>
        <dbReference type="EMBL" id="BAK42112.1"/>
    </source>
</evidence>
<evidence type="ECO:0000256" key="11">
    <source>
        <dbReference type="ARBA" id="ARBA00023310"/>
    </source>
</evidence>
<evidence type="ECO:0000313" key="17">
    <source>
        <dbReference type="EMBL" id="BBU25531.1"/>
    </source>
</evidence>
<dbReference type="GO" id="GO:0015986">
    <property type="term" value="P:proton motive force-driven ATP synthesis"/>
    <property type="evidence" value="ECO:0007669"/>
    <property type="project" value="InterPro"/>
</dbReference>
<name>F7UIP8_9TELE</name>
<dbReference type="AlphaFoldDB" id="F7UIP8"/>
<comment type="subcellular location">
    <subcellularLocation>
        <location evidence="1 14">Mitochondrion membrane</location>
        <topology evidence="1 14">Single-pass membrane protein</topology>
    </subcellularLocation>
</comment>
<sequence>MPQLNPDPWFTIFVFTWLIFIMIIPSKILKHIFTNEPTALSAEKPKMEPWAWPWH</sequence>
<organism evidence="16">
    <name type="scientific">Hemiodopsis gracilis</name>
    <name type="common">slender hemiodus</name>
    <dbReference type="NCBI Taxonomy" id="270556"/>
    <lineage>
        <taxon>Eukaryota</taxon>
        <taxon>Metazoa</taxon>
        <taxon>Chordata</taxon>
        <taxon>Craniata</taxon>
        <taxon>Vertebrata</taxon>
        <taxon>Euteleostomi</taxon>
        <taxon>Actinopterygii</taxon>
        <taxon>Neopterygii</taxon>
        <taxon>Teleostei</taxon>
        <taxon>Ostariophysi</taxon>
        <taxon>Characiformes</taxon>
        <taxon>Characoidei</taxon>
        <taxon>Hemiodontidae</taxon>
        <taxon>Hemiodopsis</taxon>
    </lineage>
</organism>
<feature type="transmembrane region" description="Helical" evidence="15">
    <location>
        <begin position="6"/>
        <end position="24"/>
    </location>
</feature>
<dbReference type="PANTHER" id="PTHR39937">
    <property type="entry name" value="ATP SYNTHASE PROTEIN 8"/>
    <property type="match status" value="1"/>
</dbReference>
<dbReference type="GO" id="GO:0045259">
    <property type="term" value="C:proton-transporting ATP synthase complex"/>
    <property type="evidence" value="ECO:0007669"/>
    <property type="project" value="UniProtKB-KW"/>
</dbReference>
<keyword evidence="3 14" id="KW-0813">Transport</keyword>
<evidence type="ECO:0000256" key="14">
    <source>
        <dbReference type="RuleBase" id="RU003661"/>
    </source>
</evidence>